<dbReference type="GO" id="GO:0016020">
    <property type="term" value="C:membrane"/>
    <property type="evidence" value="ECO:0007669"/>
    <property type="project" value="UniProtKB-SubCell"/>
</dbReference>
<gene>
    <name evidence="7" type="primary">CSON009929</name>
</gene>
<protein>
    <submittedName>
        <fullName evidence="7">CSON009929 protein</fullName>
    </submittedName>
</protein>
<proteinExistence type="predicted"/>
<accession>A0A336LNX5</accession>
<dbReference type="Pfam" id="PF01740">
    <property type="entry name" value="STAS"/>
    <property type="match status" value="1"/>
</dbReference>
<dbReference type="GO" id="GO:0055085">
    <property type="term" value="P:transmembrane transport"/>
    <property type="evidence" value="ECO:0007669"/>
    <property type="project" value="InterPro"/>
</dbReference>
<dbReference type="VEuPathDB" id="VectorBase:CSON009929"/>
<dbReference type="CDD" id="cd07042">
    <property type="entry name" value="STAS_SulP_like_sulfate_transporter"/>
    <property type="match status" value="1"/>
</dbReference>
<dbReference type="Gene3D" id="3.30.750.24">
    <property type="entry name" value="STAS domain"/>
    <property type="match status" value="1"/>
</dbReference>
<evidence type="ECO:0000256" key="4">
    <source>
        <dbReference type="ARBA" id="ARBA00023136"/>
    </source>
</evidence>
<feature type="transmembrane region" description="Helical" evidence="5">
    <location>
        <begin position="217"/>
        <end position="236"/>
    </location>
</feature>
<dbReference type="PANTHER" id="PTHR11814">
    <property type="entry name" value="SULFATE TRANSPORTER"/>
    <property type="match status" value="1"/>
</dbReference>
<reference evidence="7" key="1">
    <citation type="submission" date="2018-07" db="EMBL/GenBank/DDBJ databases">
        <authorList>
            <person name="Quirk P.G."/>
            <person name="Krulwich T.A."/>
        </authorList>
    </citation>
    <scope>NUCLEOTIDE SEQUENCE</scope>
</reference>
<feature type="transmembrane region" description="Helical" evidence="5">
    <location>
        <begin position="352"/>
        <end position="376"/>
    </location>
</feature>
<name>A0A336LNX5_CULSO</name>
<dbReference type="OMA" id="TRGESMF"/>
<feature type="transmembrane region" description="Helical" evidence="5">
    <location>
        <begin position="453"/>
        <end position="469"/>
    </location>
</feature>
<evidence type="ECO:0000256" key="1">
    <source>
        <dbReference type="ARBA" id="ARBA00004141"/>
    </source>
</evidence>
<feature type="transmembrane region" description="Helical" evidence="5">
    <location>
        <begin position="275"/>
        <end position="292"/>
    </location>
</feature>
<feature type="transmembrane region" description="Helical" evidence="5">
    <location>
        <begin position="184"/>
        <end position="205"/>
    </location>
</feature>
<feature type="domain" description="STAS" evidence="6">
    <location>
        <begin position="539"/>
        <end position="671"/>
    </location>
</feature>
<feature type="transmembrane region" description="Helical" evidence="5">
    <location>
        <begin position="428"/>
        <end position="446"/>
    </location>
</feature>
<organism evidence="7">
    <name type="scientific">Culicoides sonorensis</name>
    <name type="common">Biting midge</name>
    <dbReference type="NCBI Taxonomy" id="179676"/>
    <lineage>
        <taxon>Eukaryota</taxon>
        <taxon>Metazoa</taxon>
        <taxon>Ecdysozoa</taxon>
        <taxon>Arthropoda</taxon>
        <taxon>Hexapoda</taxon>
        <taxon>Insecta</taxon>
        <taxon>Pterygota</taxon>
        <taxon>Neoptera</taxon>
        <taxon>Endopterygota</taxon>
        <taxon>Diptera</taxon>
        <taxon>Nematocera</taxon>
        <taxon>Chironomoidea</taxon>
        <taxon>Ceratopogonidae</taxon>
        <taxon>Ceratopogoninae</taxon>
        <taxon>Culicoides</taxon>
        <taxon>Monoculicoides</taxon>
    </lineage>
</organism>
<dbReference type="PROSITE" id="PS50801">
    <property type="entry name" value="STAS"/>
    <property type="match status" value="1"/>
</dbReference>
<evidence type="ECO:0000256" key="5">
    <source>
        <dbReference type="SAM" id="Phobius"/>
    </source>
</evidence>
<evidence type="ECO:0000259" key="6">
    <source>
        <dbReference type="PROSITE" id="PS50801"/>
    </source>
</evidence>
<feature type="transmembrane region" description="Helical" evidence="5">
    <location>
        <begin position="304"/>
        <end position="321"/>
    </location>
</feature>
<evidence type="ECO:0000313" key="7">
    <source>
        <dbReference type="EMBL" id="SSX18471.1"/>
    </source>
</evidence>
<feature type="transmembrane region" description="Helical" evidence="5">
    <location>
        <begin position="110"/>
        <end position="132"/>
    </location>
</feature>
<dbReference type="SUPFAM" id="SSF52091">
    <property type="entry name" value="SpoIIaa-like"/>
    <property type="match status" value="1"/>
</dbReference>
<dbReference type="EMBL" id="UFQT01000039">
    <property type="protein sequence ID" value="SSX18471.1"/>
    <property type="molecule type" value="Genomic_DNA"/>
</dbReference>
<comment type="subcellular location">
    <subcellularLocation>
        <location evidence="1">Membrane</location>
        <topology evidence="1">Multi-pass membrane protein</topology>
    </subcellularLocation>
</comment>
<feature type="transmembrane region" description="Helical" evidence="5">
    <location>
        <begin position="144"/>
        <end position="164"/>
    </location>
</feature>
<feature type="transmembrane region" description="Helical" evidence="5">
    <location>
        <begin position="388"/>
        <end position="408"/>
    </location>
</feature>
<evidence type="ECO:0000256" key="3">
    <source>
        <dbReference type="ARBA" id="ARBA00022989"/>
    </source>
</evidence>
<dbReference type="Pfam" id="PF00916">
    <property type="entry name" value="Sulfate_transp"/>
    <property type="match status" value="1"/>
</dbReference>
<keyword evidence="4 5" id="KW-0472">Membrane</keyword>
<sequence length="679" mass="74413">MSILHNDMDKFNGNQKLLDENTPLTYFVNRNVMKQDELAYISGYERHKPTLVESTRNSMKDFKCTKIIKQTIPVIEWLPKYSIKNDFMGDLMAGITVAVMHIPQGMAYGILAGLTPSVGLYMAFFPTLVYFLFGTSRHISTGTFAVISIMTAKIVNTYATIGPHSDDGNSNSTDSLASTSDETVRYTSFQVATAVTLVAGIYQLLMSFLRLGTLASLLSKPLVNAFTTAAAIHVLVSQTKDLFGVTVPRYNGAFKIVLTVIDICNEIPNSNTTTVIISAIVMLFMIFMNEFLKPKMANKCRFPIPAELMAVVGATLVSYLMEFGPLYKVKLVGSIPLGLPAPVAPPIELLKVVAIDSIAVTIVSFSIGISMALIFAQKQCYEVRANQELFAFGLSNLVGSLFSCIPMACSLSRSVIQEQTGGKTQLTSVVSASLILILLLWLGPFFETLPKCVLAGIIIVALKSMFLQVKDLPRFYRQSKLEAIVWIVTFFGVVLIDIDIGLLAGVLVSIGVLYIKGFKSNSCLLGVVPETGIYVDVTTHKDAKEVTDIKIFRYSGAINFASRSTFKSQLSEAIKVDHRVIRRASTIKNPSETSKLVGMRSVIIDLATVPHIDYAACETFSDVQKELALLNCTLVLAQPQDSVYDTLRHSQTLGEGPFHVYPSIHDAVLFSQDTIEPVV</sequence>
<dbReference type="InterPro" id="IPR001902">
    <property type="entry name" value="SLC26A/SulP_fam"/>
</dbReference>
<evidence type="ECO:0000256" key="2">
    <source>
        <dbReference type="ARBA" id="ARBA00022692"/>
    </source>
</evidence>
<keyword evidence="3 5" id="KW-1133">Transmembrane helix</keyword>
<dbReference type="NCBIfam" id="TIGR00815">
    <property type="entry name" value="sulP"/>
    <property type="match status" value="1"/>
</dbReference>
<keyword evidence="2 5" id="KW-0812">Transmembrane</keyword>
<dbReference type="InterPro" id="IPR011547">
    <property type="entry name" value="SLC26A/SulP_dom"/>
</dbReference>
<feature type="transmembrane region" description="Helical" evidence="5">
    <location>
        <begin position="484"/>
        <end position="515"/>
    </location>
</feature>
<dbReference type="InterPro" id="IPR036513">
    <property type="entry name" value="STAS_dom_sf"/>
</dbReference>
<dbReference type="AlphaFoldDB" id="A0A336LNX5"/>
<dbReference type="InterPro" id="IPR002645">
    <property type="entry name" value="STAS_dom"/>
</dbReference>